<name>A0A2K0WV22_GIBNY</name>
<keyword evidence="1" id="KW-0732">Signal</keyword>
<evidence type="ECO:0000256" key="1">
    <source>
        <dbReference type="SAM" id="SignalP"/>
    </source>
</evidence>
<gene>
    <name evidence="2" type="ORF">FNYG_01152</name>
</gene>
<feature type="signal peptide" evidence="1">
    <location>
        <begin position="1"/>
        <end position="19"/>
    </location>
</feature>
<dbReference type="OrthoDB" id="4979105at2759"/>
<evidence type="ECO:0000313" key="3">
    <source>
        <dbReference type="Proteomes" id="UP000236664"/>
    </source>
</evidence>
<sequence length="129" mass="14658">MKLAHVLPILSLIAPIACRQRPETWPPAVPGDEEKYWGTSKYIRPPPGWKPPSEEEKRAREEFILPHRNVVEALEDFMFETTRPKAQYEERLNLGMLSVHVAVARAGDGILTLEGPYVRAMMGWFGEGC</sequence>
<comment type="caution">
    <text evidence="2">The sequence shown here is derived from an EMBL/GenBank/DDBJ whole genome shotgun (WGS) entry which is preliminary data.</text>
</comment>
<keyword evidence="3" id="KW-1185">Reference proteome</keyword>
<dbReference type="Proteomes" id="UP000236664">
    <property type="component" value="Unassembled WGS sequence"/>
</dbReference>
<organism evidence="2 3">
    <name type="scientific">Gibberella nygamai</name>
    <name type="common">Bean root rot disease fungus</name>
    <name type="synonym">Fusarium nygamai</name>
    <dbReference type="NCBI Taxonomy" id="42673"/>
    <lineage>
        <taxon>Eukaryota</taxon>
        <taxon>Fungi</taxon>
        <taxon>Dikarya</taxon>
        <taxon>Ascomycota</taxon>
        <taxon>Pezizomycotina</taxon>
        <taxon>Sordariomycetes</taxon>
        <taxon>Hypocreomycetidae</taxon>
        <taxon>Hypocreales</taxon>
        <taxon>Nectriaceae</taxon>
        <taxon>Fusarium</taxon>
        <taxon>Fusarium fujikuroi species complex</taxon>
    </lineage>
</organism>
<proteinExistence type="predicted"/>
<reference evidence="2 3" key="1">
    <citation type="submission" date="2017-06" db="EMBL/GenBank/DDBJ databases">
        <title>Genome of Fusarium nygamai isolate CS10214.</title>
        <authorList>
            <person name="Gardiner D.M."/>
            <person name="Obanor F."/>
            <person name="Kazan K."/>
        </authorList>
    </citation>
    <scope>NUCLEOTIDE SEQUENCE [LARGE SCALE GENOMIC DNA]</scope>
    <source>
        <strain evidence="2 3">CS10214</strain>
    </source>
</reference>
<protein>
    <submittedName>
        <fullName evidence="2">Uncharacterized protein</fullName>
    </submittedName>
</protein>
<dbReference type="AlphaFoldDB" id="A0A2K0WV22"/>
<dbReference type="EMBL" id="MTQA01000018">
    <property type="protein sequence ID" value="PNP86096.1"/>
    <property type="molecule type" value="Genomic_DNA"/>
</dbReference>
<accession>A0A2K0WV22</accession>
<evidence type="ECO:0000313" key="2">
    <source>
        <dbReference type="EMBL" id="PNP86096.1"/>
    </source>
</evidence>
<feature type="chain" id="PRO_5014420934" evidence="1">
    <location>
        <begin position="20"/>
        <end position="129"/>
    </location>
</feature>